<evidence type="ECO:0000313" key="10">
    <source>
        <dbReference type="Proteomes" id="UP000265566"/>
    </source>
</evidence>
<keyword evidence="4" id="KW-0805">Transcription regulation</keyword>
<dbReference type="AlphaFoldDB" id="A0A396IDJ9"/>
<feature type="region of interest" description="Disordered" evidence="7">
    <location>
        <begin position="78"/>
        <end position="98"/>
    </location>
</feature>
<evidence type="ECO:0000256" key="1">
    <source>
        <dbReference type="ARBA" id="ARBA00022723"/>
    </source>
</evidence>
<evidence type="ECO:0000256" key="7">
    <source>
        <dbReference type="SAM" id="MobiDB-lite"/>
    </source>
</evidence>
<evidence type="ECO:0000256" key="3">
    <source>
        <dbReference type="ARBA" id="ARBA00022833"/>
    </source>
</evidence>
<dbReference type="Pfam" id="PF02892">
    <property type="entry name" value="zf-BED"/>
    <property type="match status" value="1"/>
</dbReference>
<evidence type="ECO:0000256" key="2">
    <source>
        <dbReference type="ARBA" id="ARBA00022771"/>
    </source>
</evidence>
<comment type="caution">
    <text evidence="9">The sequence shown here is derived from an EMBL/GenBank/DDBJ whole genome shotgun (WGS) entry which is preliminary data.</text>
</comment>
<dbReference type="PANTHER" id="PTHR46481:SF8">
    <property type="entry name" value="ZINC FINGER BED DOMAIN-CONTAINING PROTEIN RICESLEEPER 1-LIKE"/>
    <property type="match status" value="1"/>
</dbReference>
<protein>
    <submittedName>
        <fullName evidence="9">Putative transcription factor/ chromatin remodeling BED-type(Zn) family</fullName>
    </submittedName>
</protein>
<dbReference type="Proteomes" id="UP000265566">
    <property type="component" value="Chromosome 4"/>
</dbReference>
<dbReference type="GO" id="GO:0003677">
    <property type="term" value="F:DNA binding"/>
    <property type="evidence" value="ECO:0007669"/>
    <property type="project" value="InterPro"/>
</dbReference>
<dbReference type="Gramene" id="rna25547">
    <property type="protein sequence ID" value="RHN62911.1"/>
    <property type="gene ID" value="gene25547"/>
</dbReference>
<keyword evidence="1" id="KW-0479">Metal-binding</keyword>
<feature type="compositionally biased region" description="Basic and acidic residues" evidence="7">
    <location>
        <begin position="1"/>
        <end position="16"/>
    </location>
</feature>
<dbReference type="InterPro" id="IPR036236">
    <property type="entry name" value="Znf_C2H2_sf"/>
</dbReference>
<dbReference type="PANTHER" id="PTHR46481">
    <property type="entry name" value="ZINC FINGER BED DOMAIN-CONTAINING PROTEIN 4"/>
    <property type="match status" value="1"/>
</dbReference>
<proteinExistence type="predicted"/>
<dbReference type="EMBL" id="PSQE01000004">
    <property type="protein sequence ID" value="RHN62911.1"/>
    <property type="molecule type" value="Genomic_DNA"/>
</dbReference>
<dbReference type="InterPro" id="IPR012337">
    <property type="entry name" value="RNaseH-like_sf"/>
</dbReference>
<feature type="domain" description="BED-type" evidence="8">
    <location>
        <begin position="34"/>
        <end position="85"/>
    </location>
</feature>
<dbReference type="InterPro" id="IPR052035">
    <property type="entry name" value="ZnF_BED_domain_contain"/>
</dbReference>
<evidence type="ECO:0000259" key="8">
    <source>
        <dbReference type="PROSITE" id="PS50808"/>
    </source>
</evidence>
<dbReference type="InterPro" id="IPR003656">
    <property type="entry name" value="Znf_BED"/>
</dbReference>
<evidence type="ECO:0000256" key="6">
    <source>
        <dbReference type="PROSITE-ProRule" id="PRU00027"/>
    </source>
</evidence>
<organism evidence="9 10">
    <name type="scientific">Medicago truncatula</name>
    <name type="common">Barrel medic</name>
    <name type="synonym">Medicago tribuloides</name>
    <dbReference type="NCBI Taxonomy" id="3880"/>
    <lineage>
        <taxon>Eukaryota</taxon>
        <taxon>Viridiplantae</taxon>
        <taxon>Streptophyta</taxon>
        <taxon>Embryophyta</taxon>
        <taxon>Tracheophyta</taxon>
        <taxon>Spermatophyta</taxon>
        <taxon>Magnoliopsida</taxon>
        <taxon>eudicotyledons</taxon>
        <taxon>Gunneridae</taxon>
        <taxon>Pentapetalae</taxon>
        <taxon>rosids</taxon>
        <taxon>fabids</taxon>
        <taxon>Fabales</taxon>
        <taxon>Fabaceae</taxon>
        <taxon>Papilionoideae</taxon>
        <taxon>50 kb inversion clade</taxon>
        <taxon>NPAAA clade</taxon>
        <taxon>Hologalegina</taxon>
        <taxon>IRL clade</taxon>
        <taxon>Trifolieae</taxon>
        <taxon>Medicago</taxon>
    </lineage>
</organism>
<evidence type="ECO:0000256" key="4">
    <source>
        <dbReference type="ARBA" id="ARBA00023015"/>
    </source>
</evidence>
<dbReference type="SUPFAM" id="SSF53098">
    <property type="entry name" value="Ribonuclease H-like"/>
    <property type="match status" value="1"/>
</dbReference>
<feature type="region of interest" description="Disordered" evidence="7">
    <location>
        <begin position="1"/>
        <end position="34"/>
    </location>
</feature>
<accession>A0A396IDJ9</accession>
<keyword evidence="5" id="KW-0804">Transcription</keyword>
<dbReference type="PROSITE" id="PS50808">
    <property type="entry name" value="ZF_BED"/>
    <property type="match status" value="1"/>
</dbReference>
<evidence type="ECO:0000313" key="9">
    <source>
        <dbReference type="EMBL" id="RHN62911.1"/>
    </source>
</evidence>
<name>A0A396IDJ9_MEDTR</name>
<gene>
    <name evidence="9" type="ORF">MtrunA17_Chr4g0052601</name>
</gene>
<dbReference type="GO" id="GO:0008270">
    <property type="term" value="F:zinc ion binding"/>
    <property type="evidence" value="ECO:0007669"/>
    <property type="project" value="UniProtKB-KW"/>
</dbReference>
<evidence type="ECO:0000256" key="5">
    <source>
        <dbReference type="ARBA" id="ARBA00023163"/>
    </source>
</evidence>
<sequence length="426" mass="48890">MDIRDFPTSETSEHEVSSPTPAANPLPPPSRVRKNRSEAWDHFIVVSEEEKRAKCLYCPKEIKFNGGTSSMRNHWLKHQEEDSNKKQKSGSCSTADMEGNSSAISKFDQMELRKALGKVFIGLELPFRKVDHEALHHFLNLGIPQFKIPSRTTLSRDILQMWGNEKVRLKTFLSQHCGRVCLTTDFWTSCQNYSYMSLTAHFVDNNWKLNKKILNFCQVPGHSGDVMAQTVWNCLTGWGLNKVLTMTVDNASSNDVGISQLKKALMPDGLLMGGEYFHTRCCAHVLNLIVKEGLKDIEREVLRIRGAVRYVQASSSRLQRFKACIDPQKVQYKGFVNLDIETRWNTSYLMLDAALKHMPTFALLEMQDHTYVKELRKGKGLPLPEDWEYVRSILPFLELFYNATVRLSGSSYVTSNMYMFEVLERR</sequence>
<dbReference type="SUPFAM" id="SSF57667">
    <property type="entry name" value="beta-beta-alpha zinc fingers"/>
    <property type="match status" value="1"/>
</dbReference>
<dbReference type="SMART" id="SM00614">
    <property type="entry name" value="ZnF_BED"/>
    <property type="match status" value="1"/>
</dbReference>
<keyword evidence="3" id="KW-0862">Zinc</keyword>
<keyword evidence="2 6" id="KW-0863">Zinc-finger</keyword>
<reference evidence="10" key="1">
    <citation type="journal article" date="2018" name="Nat. Plants">
        <title>Whole-genome landscape of Medicago truncatula symbiotic genes.</title>
        <authorList>
            <person name="Pecrix Y."/>
            <person name="Staton S.E."/>
            <person name="Sallet E."/>
            <person name="Lelandais-Briere C."/>
            <person name="Moreau S."/>
            <person name="Carrere S."/>
            <person name="Blein T."/>
            <person name="Jardinaud M.F."/>
            <person name="Latrasse D."/>
            <person name="Zouine M."/>
            <person name="Zahm M."/>
            <person name="Kreplak J."/>
            <person name="Mayjonade B."/>
            <person name="Satge C."/>
            <person name="Perez M."/>
            <person name="Cauet S."/>
            <person name="Marande W."/>
            <person name="Chantry-Darmon C."/>
            <person name="Lopez-Roques C."/>
            <person name="Bouchez O."/>
            <person name="Berard A."/>
            <person name="Debelle F."/>
            <person name="Munos S."/>
            <person name="Bendahmane A."/>
            <person name="Berges H."/>
            <person name="Niebel A."/>
            <person name="Buitink J."/>
            <person name="Frugier F."/>
            <person name="Benhamed M."/>
            <person name="Crespi M."/>
            <person name="Gouzy J."/>
            <person name="Gamas P."/>
        </authorList>
    </citation>
    <scope>NUCLEOTIDE SEQUENCE [LARGE SCALE GENOMIC DNA]</scope>
    <source>
        <strain evidence="10">cv. Jemalong A17</strain>
    </source>
</reference>
<feature type="compositionally biased region" description="Polar residues" evidence="7">
    <location>
        <begin position="89"/>
        <end position="98"/>
    </location>
</feature>